<name>A0A183D5A6_9BILA</name>
<accession>A0A183D5A6</accession>
<dbReference type="WBParaSite" id="GPUH_0000390401-mRNA-1">
    <property type="protein sequence ID" value="GPUH_0000390401-mRNA-1"/>
    <property type="gene ID" value="GPUH_0000390401"/>
</dbReference>
<evidence type="ECO:0000313" key="1">
    <source>
        <dbReference type="EMBL" id="VDK41439.1"/>
    </source>
</evidence>
<evidence type="ECO:0000313" key="3">
    <source>
        <dbReference type="WBParaSite" id="GPUH_0000390401-mRNA-1"/>
    </source>
</evidence>
<reference evidence="3" key="1">
    <citation type="submission" date="2016-06" db="UniProtKB">
        <authorList>
            <consortium name="WormBaseParasite"/>
        </authorList>
    </citation>
    <scope>IDENTIFICATION</scope>
</reference>
<evidence type="ECO:0000313" key="2">
    <source>
        <dbReference type="Proteomes" id="UP000271098"/>
    </source>
</evidence>
<dbReference type="Proteomes" id="UP000271098">
    <property type="component" value="Unassembled WGS sequence"/>
</dbReference>
<dbReference type="AlphaFoldDB" id="A0A183D5A6"/>
<dbReference type="EMBL" id="UYRT01006982">
    <property type="protein sequence ID" value="VDK41439.1"/>
    <property type="molecule type" value="Genomic_DNA"/>
</dbReference>
<keyword evidence="2" id="KW-1185">Reference proteome</keyword>
<organism evidence="3">
    <name type="scientific">Gongylonema pulchrum</name>
    <dbReference type="NCBI Taxonomy" id="637853"/>
    <lineage>
        <taxon>Eukaryota</taxon>
        <taxon>Metazoa</taxon>
        <taxon>Ecdysozoa</taxon>
        <taxon>Nematoda</taxon>
        <taxon>Chromadorea</taxon>
        <taxon>Rhabditida</taxon>
        <taxon>Spirurina</taxon>
        <taxon>Spiruromorpha</taxon>
        <taxon>Spiruroidea</taxon>
        <taxon>Gongylonematidae</taxon>
        <taxon>Gongylonema</taxon>
    </lineage>
</organism>
<gene>
    <name evidence="1" type="ORF">GPUH_LOCUS3897</name>
</gene>
<reference evidence="1 2" key="2">
    <citation type="submission" date="2018-11" db="EMBL/GenBank/DDBJ databases">
        <authorList>
            <consortium name="Pathogen Informatics"/>
        </authorList>
    </citation>
    <scope>NUCLEOTIDE SEQUENCE [LARGE SCALE GENOMIC DNA]</scope>
</reference>
<protein>
    <submittedName>
        <fullName evidence="3">Clp R domain-containing protein</fullName>
    </submittedName>
</protein>
<sequence>MNPSSTLDVTTAYSERRHENGNIQTNEHLLVALSNGGVTQTAQQLKLRDENINVAPKDYDPPIDYREDVFYGPNGIRIKREASITPEEGLNALFFAAVPELFDFTSIRFYGPFQAPSLHSFFLIELSFGKNMRSTA</sequence>
<proteinExistence type="predicted"/>